<evidence type="ECO:0000313" key="2">
    <source>
        <dbReference type="WBParaSite" id="JU765_v2.g9584.t1"/>
    </source>
</evidence>
<dbReference type="WBParaSite" id="JU765_v2.g9584.t1">
    <property type="protein sequence ID" value="JU765_v2.g9584.t1"/>
    <property type="gene ID" value="JU765_v2.g9584"/>
</dbReference>
<reference evidence="2" key="1">
    <citation type="submission" date="2022-11" db="UniProtKB">
        <authorList>
            <consortium name="WormBaseParasite"/>
        </authorList>
    </citation>
    <scope>IDENTIFICATION</scope>
</reference>
<organism evidence="1 2">
    <name type="scientific">Panagrolaimus sp. JU765</name>
    <dbReference type="NCBI Taxonomy" id="591449"/>
    <lineage>
        <taxon>Eukaryota</taxon>
        <taxon>Metazoa</taxon>
        <taxon>Ecdysozoa</taxon>
        <taxon>Nematoda</taxon>
        <taxon>Chromadorea</taxon>
        <taxon>Rhabditida</taxon>
        <taxon>Tylenchina</taxon>
        <taxon>Panagrolaimomorpha</taxon>
        <taxon>Panagrolaimoidea</taxon>
        <taxon>Panagrolaimidae</taxon>
        <taxon>Panagrolaimus</taxon>
    </lineage>
</organism>
<name>A0AC34RRY6_9BILA</name>
<dbReference type="Proteomes" id="UP000887576">
    <property type="component" value="Unplaced"/>
</dbReference>
<accession>A0AC34RRY6</accession>
<proteinExistence type="predicted"/>
<evidence type="ECO:0000313" key="1">
    <source>
        <dbReference type="Proteomes" id="UP000887576"/>
    </source>
</evidence>
<protein>
    <submittedName>
        <fullName evidence="2">Uncharacterized protein</fullName>
    </submittedName>
</protein>
<sequence length="124" mass="13747">MSDHLSSINPSTIIQDYSQCVVIDTNFPDNIPGTVSNDSPSLSSSSSVENKKSKTSPYSNFTSNYSAQPTAIIKYEPTESKKDENPTFKEFNRPILSPSQIPKKSYIRTVNENGEPQIEVIPCK</sequence>